<dbReference type="InterPro" id="IPR013785">
    <property type="entry name" value="Aldolase_TIM"/>
</dbReference>
<dbReference type="InterPro" id="IPR002252">
    <property type="entry name" value="Glyco_hydro_36"/>
</dbReference>
<dbReference type="Pfam" id="PF16875">
    <property type="entry name" value="Glyco_hydro_36N"/>
    <property type="match status" value="1"/>
</dbReference>
<dbReference type="Proteomes" id="UP000306985">
    <property type="component" value="Unassembled WGS sequence"/>
</dbReference>
<dbReference type="InterPro" id="IPR031704">
    <property type="entry name" value="Glyco_hydro_36_N"/>
</dbReference>
<dbReference type="PANTHER" id="PTHR43053:SF3">
    <property type="entry name" value="ALPHA-GALACTOSIDASE C-RELATED"/>
    <property type="match status" value="1"/>
</dbReference>
<evidence type="ECO:0000256" key="4">
    <source>
        <dbReference type="ARBA" id="ARBA00023295"/>
    </source>
</evidence>
<dbReference type="InterPro" id="IPR050985">
    <property type="entry name" value="Alpha-glycosidase_related"/>
</dbReference>
<dbReference type="AlphaFoldDB" id="A0A4V6CRW7"/>
<organism evidence="8 9">
    <name type="scientific">Nakamurella flava</name>
    <dbReference type="NCBI Taxonomy" id="2576308"/>
    <lineage>
        <taxon>Bacteria</taxon>
        <taxon>Bacillati</taxon>
        <taxon>Actinomycetota</taxon>
        <taxon>Actinomycetes</taxon>
        <taxon>Nakamurellales</taxon>
        <taxon>Nakamurellaceae</taxon>
        <taxon>Nakamurella</taxon>
    </lineage>
</organism>
<dbReference type="InterPro" id="IPR017853">
    <property type="entry name" value="GH"/>
</dbReference>
<evidence type="ECO:0000256" key="2">
    <source>
        <dbReference type="ARBA" id="ARBA00012755"/>
    </source>
</evidence>
<reference evidence="8 9" key="1">
    <citation type="submission" date="2019-05" db="EMBL/GenBank/DDBJ databases">
        <title>Nakamurella sp. N5BH11, whole genome shotgun sequence.</title>
        <authorList>
            <person name="Tuo L."/>
        </authorList>
    </citation>
    <scope>NUCLEOTIDE SEQUENCE [LARGE SCALE GENOMIC DNA]</scope>
    <source>
        <strain evidence="8 9">N5BH11</strain>
    </source>
</reference>
<dbReference type="GO" id="GO:0016052">
    <property type="term" value="P:carbohydrate catabolic process"/>
    <property type="evidence" value="ECO:0007669"/>
    <property type="project" value="InterPro"/>
</dbReference>
<dbReference type="PANTHER" id="PTHR43053">
    <property type="entry name" value="GLYCOSIDASE FAMILY 31"/>
    <property type="match status" value="1"/>
</dbReference>
<comment type="caution">
    <text evidence="8">The sequence shown here is derived from an EMBL/GenBank/DDBJ whole genome shotgun (WGS) entry which is preliminary data.</text>
</comment>
<dbReference type="EMBL" id="SZZH01000004">
    <property type="protein sequence ID" value="TKV57835.1"/>
    <property type="molecule type" value="Genomic_DNA"/>
</dbReference>
<dbReference type="FunFam" id="3.20.20.70:FF:000118">
    <property type="entry name" value="Alpha-galactosidase"/>
    <property type="match status" value="1"/>
</dbReference>
<evidence type="ECO:0000313" key="8">
    <source>
        <dbReference type="EMBL" id="TKV57835.1"/>
    </source>
</evidence>
<gene>
    <name evidence="8" type="ORF">FDO65_17030</name>
</gene>
<evidence type="ECO:0000259" key="7">
    <source>
        <dbReference type="Pfam" id="PF16875"/>
    </source>
</evidence>
<name>A0A4V6CRW7_9ACTN</name>
<evidence type="ECO:0000313" key="9">
    <source>
        <dbReference type="Proteomes" id="UP000306985"/>
    </source>
</evidence>
<dbReference type="CDD" id="cd14791">
    <property type="entry name" value="GH36"/>
    <property type="match status" value="1"/>
</dbReference>
<evidence type="ECO:0000256" key="1">
    <source>
        <dbReference type="ARBA" id="ARBA00001255"/>
    </source>
</evidence>
<dbReference type="SUPFAM" id="SSF51445">
    <property type="entry name" value="(Trans)glycosidases"/>
    <property type="match status" value="1"/>
</dbReference>
<dbReference type="OrthoDB" id="9758822at2"/>
<keyword evidence="4 5" id="KW-0326">Glycosidase</keyword>
<accession>A0A4V6CRW7</accession>
<dbReference type="Pfam" id="PF02065">
    <property type="entry name" value="Melibiase"/>
    <property type="match status" value="1"/>
</dbReference>
<keyword evidence="3 5" id="KW-0378">Hydrolase</keyword>
<comment type="catalytic activity">
    <reaction evidence="1 5">
        <text>Hydrolysis of terminal, non-reducing alpha-D-galactose residues in alpha-D-galactosides, including galactose oligosaccharides, galactomannans and galactolipids.</text>
        <dbReference type="EC" id="3.2.1.22"/>
    </reaction>
</comment>
<dbReference type="GO" id="GO:0004557">
    <property type="term" value="F:alpha-galactosidase activity"/>
    <property type="evidence" value="ECO:0007669"/>
    <property type="project" value="UniProtKB-UniRule"/>
</dbReference>
<feature type="domain" description="Glycosyl hydrolase family 36 N-terminal" evidence="7">
    <location>
        <begin position="38"/>
        <end position="232"/>
    </location>
</feature>
<feature type="active site" description="Proton donor" evidence="6">
    <location>
        <position position="489"/>
    </location>
</feature>
<comment type="similarity">
    <text evidence="5">Belongs to the glycosyl hydrolase.</text>
</comment>
<evidence type="ECO:0000256" key="5">
    <source>
        <dbReference type="PIRNR" id="PIRNR005536"/>
    </source>
</evidence>
<dbReference type="Gene3D" id="3.20.20.70">
    <property type="entry name" value="Aldolase class I"/>
    <property type="match status" value="1"/>
</dbReference>
<proteinExistence type="inferred from homology"/>
<keyword evidence="9" id="KW-1185">Reference proteome</keyword>
<dbReference type="InterPro" id="IPR038417">
    <property type="entry name" value="Alpga-gal_N_sf"/>
</dbReference>
<sequence length="691" mass="75249">MDLAEDQLPRVVAVDTAGRVGGDPGGVVAAAGSWATSLLPEHWDKVTTRPALRGHRMATGGGSGRAWSTRFLTSDVEVTDTRLVVRAADPDAELRLVTEVESLPGGSLRLRHTVINDGADRYLVEGLDVVVPCPDDHVESLDFTGRHERERTPQRRAITDGLWVREGRQGRPGLDAAGLLITGPAGFGFAGGALLGVHVAWSGNHLLRQERNGASATTIGGGEHLLTGEMELLAGESYSTPWVFVTATARGLDGLAAALHGWQRSLPTHPGVPPVTLNVWEAVYFDHDLARLKDIADRAARVGVQRFVLDDGWFHLRKDDLAGLGDWWVDPSTWPDGLTPLIEYVTSLGMEFGLWFEPEMVNPDSDLFRSHPEWILSVPGRLPLPHRNQVVLDLSRPEVVDHLFAQMDAVLSANDISYVKWDHNRDLLEAGSGTRGGAPAVHAHTLGYYALLDRLRAAHPRVAWESCASGGGRIDLGVLSRVQRVWTSDMTDALARQQIQRWTTQVAAPEYLGAHISAPTSHQTARTLPLAFRAATALFGAFGIEWDLSEADDDALDELTGWIERYRRFQPLLHGGRVTRIDSEDPAVLLHGVVAEDGREALIAHVQMDESVSNRGVRVRIPGLVDDETYQVCWEGPVDGRRLTDTPGVDPLGPTGGVPVTGRTLAATGLWIPRRRPQTVLLAHLTAVGPR</sequence>
<feature type="active site" description="Nucleophile" evidence="6">
    <location>
        <position position="422"/>
    </location>
</feature>
<dbReference type="PRINTS" id="PR00743">
    <property type="entry name" value="GLHYDRLASE36"/>
</dbReference>
<protein>
    <recommendedName>
        <fullName evidence="2 5">Alpha-galactosidase</fullName>
        <ecNumber evidence="2 5">3.2.1.22</ecNumber>
    </recommendedName>
</protein>
<dbReference type="Gene3D" id="2.70.98.60">
    <property type="entry name" value="alpha-galactosidase from lactobacil brevis"/>
    <property type="match status" value="1"/>
</dbReference>
<evidence type="ECO:0000256" key="6">
    <source>
        <dbReference type="PIRSR" id="PIRSR005536-1"/>
    </source>
</evidence>
<dbReference type="InterPro" id="IPR013780">
    <property type="entry name" value="Glyco_hydro_b"/>
</dbReference>
<dbReference type="PIRSF" id="PIRSF005536">
    <property type="entry name" value="Agal"/>
    <property type="match status" value="1"/>
</dbReference>
<dbReference type="Gene3D" id="2.60.40.1180">
    <property type="entry name" value="Golgi alpha-mannosidase II"/>
    <property type="match status" value="1"/>
</dbReference>
<evidence type="ECO:0000256" key="3">
    <source>
        <dbReference type="ARBA" id="ARBA00022801"/>
    </source>
</evidence>
<dbReference type="EC" id="3.2.1.22" evidence="2 5"/>